<evidence type="ECO:0000256" key="1">
    <source>
        <dbReference type="SAM" id="Phobius"/>
    </source>
</evidence>
<dbReference type="Proteomes" id="UP000887013">
    <property type="component" value="Unassembled WGS sequence"/>
</dbReference>
<evidence type="ECO:0000313" key="3">
    <source>
        <dbReference type="Proteomes" id="UP000887013"/>
    </source>
</evidence>
<dbReference type="AlphaFoldDB" id="A0A8X6MPQ2"/>
<organism evidence="2 3">
    <name type="scientific">Nephila pilipes</name>
    <name type="common">Giant wood spider</name>
    <name type="synonym">Nephila maculata</name>
    <dbReference type="NCBI Taxonomy" id="299642"/>
    <lineage>
        <taxon>Eukaryota</taxon>
        <taxon>Metazoa</taxon>
        <taxon>Ecdysozoa</taxon>
        <taxon>Arthropoda</taxon>
        <taxon>Chelicerata</taxon>
        <taxon>Arachnida</taxon>
        <taxon>Araneae</taxon>
        <taxon>Araneomorphae</taxon>
        <taxon>Entelegynae</taxon>
        <taxon>Araneoidea</taxon>
        <taxon>Nephilidae</taxon>
        <taxon>Nephila</taxon>
    </lineage>
</organism>
<feature type="transmembrane region" description="Helical" evidence="1">
    <location>
        <begin position="20"/>
        <end position="40"/>
    </location>
</feature>
<name>A0A8X6MPQ2_NEPPI</name>
<keyword evidence="1" id="KW-1133">Transmembrane helix</keyword>
<reference evidence="2" key="1">
    <citation type="submission" date="2020-08" db="EMBL/GenBank/DDBJ databases">
        <title>Multicomponent nature underlies the extraordinary mechanical properties of spider dragline silk.</title>
        <authorList>
            <person name="Kono N."/>
            <person name="Nakamura H."/>
            <person name="Mori M."/>
            <person name="Yoshida Y."/>
            <person name="Ohtoshi R."/>
            <person name="Malay A.D."/>
            <person name="Moran D.A.P."/>
            <person name="Tomita M."/>
            <person name="Numata K."/>
            <person name="Arakawa K."/>
        </authorList>
    </citation>
    <scope>NUCLEOTIDE SEQUENCE</scope>
</reference>
<dbReference type="EMBL" id="BMAW01000875">
    <property type="protein sequence ID" value="GFS71250.1"/>
    <property type="molecule type" value="Genomic_DNA"/>
</dbReference>
<keyword evidence="1" id="KW-0812">Transmembrane</keyword>
<gene>
    <name evidence="2" type="ORF">NPIL_526831</name>
</gene>
<accession>A0A8X6MPQ2</accession>
<keyword evidence="3" id="KW-1185">Reference proteome</keyword>
<proteinExistence type="predicted"/>
<evidence type="ECO:0000313" key="2">
    <source>
        <dbReference type="EMBL" id="GFS71250.1"/>
    </source>
</evidence>
<comment type="caution">
    <text evidence="2">The sequence shown here is derived from an EMBL/GenBank/DDBJ whole genome shotgun (WGS) entry which is preliminary data.</text>
</comment>
<protein>
    <submittedName>
        <fullName evidence="2">Uncharacterized protein</fullName>
    </submittedName>
</protein>
<keyword evidence="1" id="KW-0472">Membrane</keyword>
<sequence>MSFQIVFEDLVLALPRFCTMVLFSSGSYFYALPFIIYAIVNGNWMKKLETKPKKVKQVIPKFPIYSPELTDFMCRFLTVDPLAGIQAEALSAGNRQTIRRPFAPYQRGAAAAQLSPAKRCSLSRKPHPPKGCT</sequence>